<proteinExistence type="predicted"/>
<dbReference type="PANTHER" id="PTHR37611">
    <property type="entry name" value="VIRUS-SPECIFIC-SIGNALING-PATHWAY REGULATED PROTEIN-RELATED"/>
    <property type="match status" value="1"/>
</dbReference>
<gene>
    <name evidence="1" type="ORF">Cni_G23324</name>
</gene>
<keyword evidence="2" id="KW-1185">Reference proteome</keyword>
<accession>A0AAQ3KTL1</accession>
<dbReference type="AlphaFoldDB" id="A0AAQ3KTL1"/>
<organism evidence="1 2">
    <name type="scientific">Canna indica</name>
    <name type="common">Indian-shot</name>
    <dbReference type="NCBI Taxonomy" id="4628"/>
    <lineage>
        <taxon>Eukaryota</taxon>
        <taxon>Viridiplantae</taxon>
        <taxon>Streptophyta</taxon>
        <taxon>Embryophyta</taxon>
        <taxon>Tracheophyta</taxon>
        <taxon>Spermatophyta</taxon>
        <taxon>Magnoliopsida</taxon>
        <taxon>Liliopsida</taxon>
        <taxon>Zingiberales</taxon>
        <taxon>Cannaceae</taxon>
        <taxon>Canna</taxon>
    </lineage>
</organism>
<dbReference type="PANTHER" id="PTHR37611:SF4">
    <property type="entry name" value="OS06G0538400 PROTEIN"/>
    <property type="match status" value="1"/>
</dbReference>
<dbReference type="EMBL" id="CP136896">
    <property type="protein sequence ID" value="WOL14544.1"/>
    <property type="molecule type" value="Genomic_DNA"/>
</dbReference>
<dbReference type="Proteomes" id="UP001327560">
    <property type="component" value="Chromosome 7"/>
</dbReference>
<protein>
    <submittedName>
        <fullName evidence="1">Uncharacterized protein</fullName>
    </submittedName>
</protein>
<evidence type="ECO:0000313" key="2">
    <source>
        <dbReference type="Proteomes" id="UP001327560"/>
    </source>
</evidence>
<reference evidence="1 2" key="1">
    <citation type="submission" date="2023-10" db="EMBL/GenBank/DDBJ databases">
        <title>Chromosome-scale genome assembly provides insights into flower coloration mechanisms of Canna indica.</title>
        <authorList>
            <person name="Li C."/>
        </authorList>
    </citation>
    <scope>NUCLEOTIDE SEQUENCE [LARGE SCALE GENOMIC DNA]</scope>
    <source>
        <tissue evidence="1">Flower</tissue>
    </source>
</reference>
<evidence type="ECO:0000313" key="1">
    <source>
        <dbReference type="EMBL" id="WOL14544.1"/>
    </source>
</evidence>
<sequence length="146" mass="15793">MELLQEQEGEEAAAAADVDDRLGSVIRSLEAEISAAAAATDGDDMMLDSVHRHEDCEDCRLDDILAGVDSRQGCSAGSSSSSTTAYLVEEPFGWVESPCSDMADWYVDECIDEMMATGYGELRGQGYLHCSGESSAEEQFCSLWEL</sequence>
<name>A0AAQ3KTL1_9LILI</name>